<dbReference type="PROSITE" id="PS51257">
    <property type="entry name" value="PROKAR_LIPOPROTEIN"/>
    <property type="match status" value="1"/>
</dbReference>
<protein>
    <submittedName>
        <fullName evidence="3">DUF3558 domain-containing protein</fullName>
    </submittedName>
</protein>
<evidence type="ECO:0000313" key="3">
    <source>
        <dbReference type="EMBL" id="WIV62034.1"/>
    </source>
</evidence>
<feature type="region of interest" description="Disordered" evidence="1">
    <location>
        <begin position="25"/>
        <end position="45"/>
    </location>
</feature>
<sequence>MRVLPLLLVAILGGSAITACGAAGPKRVLSQPPSPAQTGSALPLTPVPQPVDLTKFDADPCGLLTKDQVAAVVADPPDAVTPRKSLTTASVGCAWNGGNSPLVSVLKPLTEPTTLEGLKNTSRRESGALDPWTETSLDGLPTAVFHEMPGPDNCDVAVAVTDADMLVFSFHGNGSTSTYWDKDRCGGVLKTAEFVIGNLRAG</sequence>
<evidence type="ECO:0000256" key="1">
    <source>
        <dbReference type="SAM" id="MobiDB-lite"/>
    </source>
</evidence>
<accession>A0ABY8Y200</accession>
<dbReference type="Pfam" id="PF12079">
    <property type="entry name" value="DUF3558"/>
    <property type="match status" value="1"/>
</dbReference>
<dbReference type="RefSeq" id="WP_285459762.1">
    <property type="nucleotide sequence ID" value="NZ_CP127173.1"/>
</dbReference>
<evidence type="ECO:0000313" key="4">
    <source>
        <dbReference type="Proteomes" id="UP001227101"/>
    </source>
</evidence>
<evidence type="ECO:0000256" key="2">
    <source>
        <dbReference type="SAM" id="SignalP"/>
    </source>
</evidence>
<feature type="signal peptide" evidence="2">
    <location>
        <begin position="1"/>
        <end position="21"/>
    </location>
</feature>
<dbReference type="EMBL" id="CP127173">
    <property type="protein sequence ID" value="WIV62034.1"/>
    <property type="molecule type" value="Genomic_DNA"/>
</dbReference>
<reference evidence="3 4" key="1">
    <citation type="submission" date="2023-06" db="EMBL/GenBank/DDBJ databases">
        <authorList>
            <person name="Oyuntsetseg B."/>
            <person name="Kim S.B."/>
        </authorList>
    </citation>
    <scope>NUCLEOTIDE SEQUENCE [LARGE SCALE GENOMIC DNA]</scope>
    <source>
        <strain evidence="3 4">2-2</strain>
    </source>
</reference>
<keyword evidence="2" id="KW-0732">Signal</keyword>
<dbReference type="Proteomes" id="UP001227101">
    <property type="component" value="Chromosome"/>
</dbReference>
<organism evidence="3 4">
    <name type="scientific">Amycolatopsis nalaikhensis</name>
    <dbReference type="NCBI Taxonomy" id="715472"/>
    <lineage>
        <taxon>Bacteria</taxon>
        <taxon>Bacillati</taxon>
        <taxon>Actinomycetota</taxon>
        <taxon>Actinomycetes</taxon>
        <taxon>Pseudonocardiales</taxon>
        <taxon>Pseudonocardiaceae</taxon>
        <taxon>Amycolatopsis</taxon>
    </lineage>
</organism>
<name>A0ABY8Y200_9PSEU</name>
<keyword evidence="4" id="KW-1185">Reference proteome</keyword>
<proteinExistence type="predicted"/>
<gene>
    <name evidence="3" type="ORF">QP939_15870</name>
</gene>
<feature type="chain" id="PRO_5047116654" evidence="2">
    <location>
        <begin position="22"/>
        <end position="202"/>
    </location>
</feature>
<dbReference type="InterPro" id="IPR024520">
    <property type="entry name" value="DUF3558"/>
</dbReference>